<accession>A0A4Q9V2N2</accession>
<evidence type="ECO:0000313" key="2">
    <source>
        <dbReference type="Proteomes" id="UP000293036"/>
    </source>
</evidence>
<protein>
    <submittedName>
        <fullName evidence="1">Antitoxin</fullName>
    </submittedName>
</protein>
<organism evidence="1 2">
    <name type="scientific">Arcanobacterium bovis</name>
    <dbReference type="NCBI Taxonomy" id="2529275"/>
    <lineage>
        <taxon>Bacteria</taxon>
        <taxon>Bacillati</taxon>
        <taxon>Actinomycetota</taxon>
        <taxon>Actinomycetes</taxon>
        <taxon>Actinomycetales</taxon>
        <taxon>Actinomycetaceae</taxon>
        <taxon>Arcanobacterium</taxon>
    </lineage>
</organism>
<dbReference type="EMBL" id="SJDT01000001">
    <property type="protein sequence ID" value="TBW23919.1"/>
    <property type="molecule type" value="Genomic_DNA"/>
</dbReference>
<dbReference type="InterPro" id="IPR028037">
    <property type="entry name" value="Antitoxin_Rv0909/MT0933"/>
</dbReference>
<proteinExistence type="predicted"/>
<gene>
    <name evidence="1" type="ORF">EZJ44_01145</name>
</gene>
<sequence length="61" mass="6654">MNFDDLKNKAAEALDNIKNDEEKTDQALDAIHDATDKLTGGKFTDKLDSARDAADDKLGSE</sequence>
<comment type="caution">
    <text evidence="1">The sequence shown here is derived from an EMBL/GenBank/DDBJ whole genome shotgun (WGS) entry which is preliminary data.</text>
</comment>
<dbReference type="OrthoDB" id="3267972at2"/>
<evidence type="ECO:0000313" key="1">
    <source>
        <dbReference type="EMBL" id="TBW23919.1"/>
    </source>
</evidence>
<name>A0A4Q9V2N2_9ACTO</name>
<dbReference type="Pfam" id="PF14013">
    <property type="entry name" value="MT0933_antitox"/>
    <property type="match status" value="1"/>
</dbReference>
<keyword evidence="2" id="KW-1185">Reference proteome</keyword>
<dbReference type="AlphaFoldDB" id="A0A4Q9V2N2"/>
<reference evidence="1 2" key="1">
    <citation type="submission" date="2019-02" db="EMBL/GenBank/DDBJ databases">
        <title>Arcanobacterium bovis sp. nov., isolated from the milk of a cow with mastitis.</title>
        <authorList>
            <person name="Sammra O."/>
            <person name="Foster G."/>
            <person name="Hassan A."/>
            <person name="Alssahen M."/>
            <person name="Laemmler C."/>
            <person name="Borowiak M."/>
            <person name="Malorny B."/>
            <person name="Abdulmawjood A."/>
        </authorList>
    </citation>
    <scope>NUCLEOTIDE SEQUENCE [LARGE SCALE GENOMIC DNA]</scope>
    <source>
        <strain evidence="1 2">C605018/01/1</strain>
    </source>
</reference>
<dbReference type="Proteomes" id="UP000293036">
    <property type="component" value="Unassembled WGS sequence"/>
</dbReference>